<evidence type="ECO:0000313" key="17">
    <source>
        <dbReference type="Proteomes" id="UP001221898"/>
    </source>
</evidence>
<evidence type="ECO:0000256" key="15">
    <source>
        <dbReference type="SAM" id="MobiDB-lite"/>
    </source>
</evidence>
<evidence type="ECO:0000256" key="5">
    <source>
        <dbReference type="ARBA" id="ARBA00022490"/>
    </source>
</evidence>
<dbReference type="SMART" id="SM00175">
    <property type="entry name" value="RAB"/>
    <property type="match status" value="1"/>
</dbReference>
<dbReference type="EMBL" id="JAINUG010000015">
    <property type="protein sequence ID" value="KAJ8413537.1"/>
    <property type="molecule type" value="Genomic_DNA"/>
</dbReference>
<evidence type="ECO:0000256" key="6">
    <source>
        <dbReference type="ARBA" id="ARBA00022741"/>
    </source>
</evidence>
<dbReference type="CDD" id="cd03359">
    <property type="entry name" value="LbH_Dynactin_5"/>
    <property type="match status" value="1"/>
</dbReference>
<dbReference type="GO" id="GO:0005525">
    <property type="term" value="F:GTP binding"/>
    <property type="evidence" value="ECO:0007669"/>
    <property type="project" value="UniProtKB-KW"/>
</dbReference>
<dbReference type="PROSITE" id="PS51421">
    <property type="entry name" value="RAS"/>
    <property type="match status" value="1"/>
</dbReference>
<dbReference type="InterPro" id="IPR005225">
    <property type="entry name" value="Small_GTP-bd"/>
</dbReference>
<evidence type="ECO:0000256" key="14">
    <source>
        <dbReference type="ARBA" id="ARBA00034865"/>
    </source>
</evidence>
<dbReference type="FunFam" id="2.160.10.10:FF:000014">
    <property type="entry name" value="dynactin subunit 5"/>
    <property type="match status" value="1"/>
</dbReference>
<keyword evidence="8" id="KW-0472">Membrane</keyword>
<dbReference type="PANTHER" id="PTHR46126">
    <property type="entry name" value="DYNACTIN SUBUNIT 5"/>
    <property type="match status" value="1"/>
</dbReference>
<dbReference type="PROSITE" id="PS51419">
    <property type="entry name" value="RAB"/>
    <property type="match status" value="1"/>
</dbReference>
<dbReference type="Proteomes" id="UP001221898">
    <property type="component" value="Unassembled WGS sequence"/>
</dbReference>
<feature type="region of interest" description="Disordered" evidence="15">
    <location>
        <begin position="354"/>
        <end position="376"/>
    </location>
</feature>
<name>A0AAD7T358_9TELE</name>
<dbReference type="AlphaFoldDB" id="A0AAD7T358"/>
<dbReference type="SUPFAM" id="SSF51161">
    <property type="entry name" value="Trimeric LpxA-like enzymes"/>
    <property type="match status" value="1"/>
</dbReference>
<accession>A0AAD7T358</accession>
<dbReference type="PROSITE" id="PS51420">
    <property type="entry name" value="RHO"/>
    <property type="match status" value="1"/>
</dbReference>
<keyword evidence="5" id="KW-0963">Cytoplasm</keyword>
<dbReference type="SMART" id="SM00173">
    <property type="entry name" value="RAS"/>
    <property type="match status" value="1"/>
</dbReference>
<evidence type="ECO:0000256" key="2">
    <source>
        <dbReference type="ARBA" id="ARBA00004245"/>
    </source>
</evidence>
<evidence type="ECO:0000256" key="8">
    <source>
        <dbReference type="ARBA" id="ARBA00023136"/>
    </source>
</evidence>
<dbReference type="GO" id="GO:0003924">
    <property type="term" value="F:GTPase activity"/>
    <property type="evidence" value="ECO:0007669"/>
    <property type="project" value="InterPro"/>
</dbReference>
<proteinExistence type="inferred from homology"/>
<comment type="caution">
    <text evidence="16">The sequence shown here is derived from an EMBL/GenBank/DDBJ whole genome shotgun (WGS) entry which is preliminary data.</text>
</comment>
<dbReference type="Pfam" id="PF21711">
    <property type="entry name" value="DCTN5"/>
    <property type="match status" value="1"/>
</dbReference>
<keyword evidence="6" id="KW-0547">Nucleotide-binding</keyword>
<evidence type="ECO:0000256" key="4">
    <source>
        <dbReference type="ARBA" id="ARBA00022481"/>
    </source>
</evidence>
<evidence type="ECO:0000256" key="12">
    <source>
        <dbReference type="ARBA" id="ARBA00034687"/>
    </source>
</evidence>
<evidence type="ECO:0000313" key="16">
    <source>
        <dbReference type="EMBL" id="KAJ8413537.1"/>
    </source>
</evidence>
<keyword evidence="4" id="KW-0488">Methylation</keyword>
<dbReference type="FunFam" id="3.40.50.300:FF:000475">
    <property type="entry name" value="GTP-binding protein Rhes"/>
    <property type="match status" value="1"/>
</dbReference>
<dbReference type="Gene3D" id="3.40.50.300">
    <property type="entry name" value="P-loop containing nucleotide triphosphate hydrolases"/>
    <property type="match status" value="1"/>
</dbReference>
<comment type="function">
    <text evidence="12">Part of the dynactin complex that activates the molecular motor dynein for ultra-processive transport along microtubules.</text>
</comment>
<dbReference type="Pfam" id="PF00071">
    <property type="entry name" value="Ras"/>
    <property type="match status" value="1"/>
</dbReference>
<comment type="subcellular location">
    <subcellularLocation>
        <location evidence="1">Cell membrane</location>
        <topology evidence="1">Lipid-anchor</topology>
    </subcellularLocation>
    <subcellularLocation>
        <location evidence="2">Cytoplasm</location>
        <location evidence="2">Cytoskeleton</location>
    </subcellularLocation>
</comment>
<evidence type="ECO:0000256" key="9">
    <source>
        <dbReference type="ARBA" id="ARBA00023212"/>
    </source>
</evidence>
<keyword evidence="11" id="KW-0636">Prenylation</keyword>
<keyword evidence="3" id="KW-1003">Cell membrane</keyword>
<evidence type="ECO:0000256" key="13">
    <source>
        <dbReference type="ARBA" id="ARBA00034706"/>
    </source>
</evidence>
<protein>
    <recommendedName>
        <fullName evidence="14">Dynactin subunit 5</fullName>
    </recommendedName>
</protein>
<keyword evidence="17" id="KW-1185">Reference proteome</keyword>
<dbReference type="InterPro" id="IPR001806">
    <property type="entry name" value="Small_GTPase"/>
</dbReference>
<dbReference type="SMART" id="SM00174">
    <property type="entry name" value="RHO"/>
    <property type="match status" value="1"/>
</dbReference>
<dbReference type="Gene3D" id="2.160.10.10">
    <property type="entry name" value="Hexapeptide repeat proteins"/>
    <property type="match status" value="1"/>
</dbReference>
<gene>
    <name evidence="16" type="ORF">AAFF_G00080440</name>
</gene>
<sequence length="376" mass="42115">MQYASRASGNKVSRQSVLCGSQNIVLNGKTIVMNDCIIRGDLANVRVGRQCVIKSRSVIRPPFKKFSKGVAFFPLHIGDHVFIEEDCVVNAAQIGSYVHIGKNCVIGRRCVLKDCCKILDNTVLPPETVVPPFTVFSGCPGELPECTQELMIDVTKSYYQNSPMFSASVVKEKTTVRLVFFGAAEVGKTALIRRFLQDSFEYKYKRTVEELHSIEYDIDGAKIRIEIMDTSGSYSFPAMRELCIRNSDAFALVYSIDDPESFEEVQRLRQEILELKGDKFTPITVVGNKVDLENQRLVATGEIMPIVELDWNASFVEASAKTSENVLGVFKELLQQVNLPSRLSPALRRRRETVPKDNAGVRKKPPMKKTNSCILS</sequence>
<comment type="similarity">
    <text evidence="13">Belongs to the dynactin subunits 5/6 family. Dynactin subunit 5 subfamily.</text>
</comment>
<dbReference type="InterPro" id="IPR027417">
    <property type="entry name" value="P-loop_NTPase"/>
</dbReference>
<evidence type="ECO:0000256" key="7">
    <source>
        <dbReference type="ARBA" id="ARBA00023134"/>
    </source>
</evidence>
<keyword evidence="10" id="KW-0449">Lipoprotein</keyword>
<organism evidence="16 17">
    <name type="scientific">Aldrovandia affinis</name>
    <dbReference type="NCBI Taxonomy" id="143900"/>
    <lineage>
        <taxon>Eukaryota</taxon>
        <taxon>Metazoa</taxon>
        <taxon>Chordata</taxon>
        <taxon>Craniata</taxon>
        <taxon>Vertebrata</taxon>
        <taxon>Euteleostomi</taxon>
        <taxon>Actinopterygii</taxon>
        <taxon>Neopterygii</taxon>
        <taxon>Teleostei</taxon>
        <taxon>Notacanthiformes</taxon>
        <taxon>Halosauridae</taxon>
        <taxon>Aldrovandia</taxon>
    </lineage>
</organism>
<dbReference type="InterPro" id="IPR011004">
    <property type="entry name" value="Trimer_LpxA-like_sf"/>
</dbReference>
<reference evidence="16" key="1">
    <citation type="journal article" date="2023" name="Science">
        <title>Genome structures resolve the early diversification of teleost fishes.</title>
        <authorList>
            <person name="Parey E."/>
            <person name="Louis A."/>
            <person name="Montfort J."/>
            <person name="Bouchez O."/>
            <person name="Roques C."/>
            <person name="Iampietro C."/>
            <person name="Lluch J."/>
            <person name="Castinel A."/>
            <person name="Donnadieu C."/>
            <person name="Desvignes T."/>
            <person name="Floi Bucao C."/>
            <person name="Jouanno E."/>
            <person name="Wen M."/>
            <person name="Mejri S."/>
            <person name="Dirks R."/>
            <person name="Jansen H."/>
            <person name="Henkel C."/>
            <person name="Chen W.J."/>
            <person name="Zahm M."/>
            <person name="Cabau C."/>
            <person name="Klopp C."/>
            <person name="Thompson A.W."/>
            <person name="Robinson-Rechavi M."/>
            <person name="Braasch I."/>
            <person name="Lecointre G."/>
            <person name="Bobe J."/>
            <person name="Postlethwait J.H."/>
            <person name="Berthelot C."/>
            <person name="Roest Crollius H."/>
            <person name="Guiguen Y."/>
        </authorList>
    </citation>
    <scope>NUCLEOTIDE SEQUENCE</scope>
    <source>
        <strain evidence="16">NC1722</strain>
    </source>
</reference>
<evidence type="ECO:0000256" key="3">
    <source>
        <dbReference type="ARBA" id="ARBA00022475"/>
    </source>
</evidence>
<dbReference type="GO" id="GO:0005869">
    <property type="term" value="C:dynactin complex"/>
    <property type="evidence" value="ECO:0007669"/>
    <property type="project" value="TreeGrafter"/>
</dbReference>
<dbReference type="SUPFAM" id="SSF52540">
    <property type="entry name" value="P-loop containing nucleoside triphosphate hydrolases"/>
    <property type="match status" value="1"/>
</dbReference>
<dbReference type="InterPro" id="IPR047125">
    <property type="entry name" value="DCTN5"/>
</dbReference>
<dbReference type="NCBIfam" id="TIGR00231">
    <property type="entry name" value="small_GTP"/>
    <property type="match status" value="1"/>
</dbReference>
<dbReference type="PANTHER" id="PTHR46126:SF1">
    <property type="entry name" value="DYNACTIN SUBUNIT 5"/>
    <property type="match status" value="1"/>
</dbReference>
<keyword evidence="9" id="KW-0206">Cytoskeleton</keyword>
<dbReference type="PRINTS" id="PR00449">
    <property type="entry name" value="RASTRNSFRMNG"/>
</dbReference>
<evidence type="ECO:0000256" key="10">
    <source>
        <dbReference type="ARBA" id="ARBA00023288"/>
    </source>
</evidence>
<dbReference type="GO" id="GO:0005886">
    <property type="term" value="C:plasma membrane"/>
    <property type="evidence" value="ECO:0007669"/>
    <property type="project" value="UniProtKB-SubCell"/>
</dbReference>
<keyword evidence="7" id="KW-0342">GTP-binding</keyword>
<evidence type="ECO:0000256" key="11">
    <source>
        <dbReference type="ARBA" id="ARBA00023289"/>
    </source>
</evidence>
<evidence type="ECO:0000256" key="1">
    <source>
        <dbReference type="ARBA" id="ARBA00004193"/>
    </source>
</evidence>